<sequence>MAPAVTQVWRVGAIMNEPFKEVLKFCAWYLALGADELTICFDNPDDPAIEALSEHPRVRCIPCTPAFWQSLGLTAESAFVKRQNAALTWIYGQYPDGWLLNVDADEFMYFEGRGVADVLQQEGGQVLSIRVITAERVIAPEGVGETLFRRPMAYDVRKSVYGTDAKLFGPKRSGLVGHPQGKSFVRCGVAGLQLRQHWPRAGSVEAGGEVLLDHRDGAHLLHMIGADFEIWRNKLAWRCGSRGFTDPLTERIEAALASSQSETELRDLFSRLHALRPDQVAHLEREDALLRLKWDLTALMQREFGIVLERIDTPG</sequence>
<gene>
    <name evidence="1" type="ORF">K529_000870</name>
</gene>
<organism evidence="1 2">
    <name type="scientific">Tritonibacter mobilis F1926</name>
    <dbReference type="NCBI Taxonomy" id="1265309"/>
    <lineage>
        <taxon>Bacteria</taxon>
        <taxon>Pseudomonadati</taxon>
        <taxon>Pseudomonadota</taxon>
        <taxon>Alphaproteobacteria</taxon>
        <taxon>Rhodobacterales</taxon>
        <taxon>Paracoccaceae</taxon>
        <taxon>Tritonibacter</taxon>
    </lineage>
</organism>
<reference evidence="1 2" key="1">
    <citation type="journal article" date="2016" name="ISME J.">
        <title>Global occurrence and heterogeneity of the Roseobacter-clade species Ruegeria mobilis.</title>
        <authorList>
            <person name="Sonnenschein E."/>
            <person name="Gram L."/>
        </authorList>
    </citation>
    <scope>NUCLEOTIDE SEQUENCE [LARGE SCALE GENOMIC DNA]</scope>
    <source>
        <strain evidence="1 2">F1926</strain>
    </source>
</reference>
<dbReference type="Pfam" id="PF13704">
    <property type="entry name" value="Glyco_tranf_2_4"/>
    <property type="match status" value="1"/>
</dbReference>
<dbReference type="EMBL" id="CP015230">
    <property type="protein sequence ID" value="ANP39303.1"/>
    <property type="molecule type" value="Genomic_DNA"/>
</dbReference>
<evidence type="ECO:0000313" key="2">
    <source>
        <dbReference type="Proteomes" id="UP000013243"/>
    </source>
</evidence>
<dbReference type="AlphaFoldDB" id="A0A1B0ZY93"/>
<dbReference type="RefSeq" id="WP_040642320.1">
    <property type="nucleotide sequence ID" value="NZ_CP015230.1"/>
</dbReference>
<keyword evidence="1" id="KW-0808">Transferase</keyword>
<evidence type="ECO:0000313" key="1">
    <source>
        <dbReference type="EMBL" id="ANP39303.1"/>
    </source>
</evidence>
<proteinExistence type="predicted"/>
<accession>A0A1B0ZY93</accession>
<name>A0A1B0ZY93_9RHOB</name>
<dbReference type="Proteomes" id="UP000013243">
    <property type="component" value="Chromosome"/>
</dbReference>
<dbReference type="KEGG" id="rmb:K529_000870"/>
<dbReference type="GeneID" id="28248340"/>
<dbReference type="STRING" id="1265309.K529_000870"/>
<dbReference type="OrthoDB" id="7203640at2"/>
<protein>
    <submittedName>
        <fullName evidence="1">Glycosyl transferase family 2</fullName>
    </submittedName>
</protein>
<dbReference type="GO" id="GO:0016740">
    <property type="term" value="F:transferase activity"/>
    <property type="evidence" value="ECO:0007669"/>
    <property type="project" value="UniProtKB-KW"/>
</dbReference>